<reference evidence="1" key="1">
    <citation type="submission" date="2015-10" db="EMBL/GenBank/DDBJ databases">
        <authorList>
            <person name="Gilbert D.G."/>
        </authorList>
    </citation>
    <scope>NUCLEOTIDE SEQUENCE</scope>
    <source>
        <strain evidence="1">Phyl III-seqv23</strain>
    </source>
</reference>
<protein>
    <submittedName>
        <fullName evidence="1">Uncharacterized protein</fullName>
    </submittedName>
</protein>
<dbReference type="EMBL" id="LN899822">
    <property type="protein sequence ID" value="CUV62312.1"/>
    <property type="molecule type" value="Genomic_DNA"/>
</dbReference>
<gene>
    <name evidence="2" type="ORF">RD1301_v1_2200040</name>
    <name evidence="1" type="ORF">TD1301_v1_4490002</name>
</gene>
<accession>A0A0S4VTP4</accession>
<proteinExistence type="predicted"/>
<dbReference type="EMBL" id="LN899825">
    <property type="protein sequence ID" value="CUV37674.1"/>
    <property type="molecule type" value="Genomic_DNA"/>
</dbReference>
<organism evidence="1">
    <name type="scientific">Ralstonia solanacearum</name>
    <name type="common">Pseudomonas solanacearum</name>
    <dbReference type="NCBI Taxonomy" id="305"/>
    <lineage>
        <taxon>Bacteria</taxon>
        <taxon>Pseudomonadati</taxon>
        <taxon>Pseudomonadota</taxon>
        <taxon>Betaproteobacteria</taxon>
        <taxon>Burkholderiales</taxon>
        <taxon>Burkholderiaceae</taxon>
        <taxon>Ralstonia</taxon>
        <taxon>Ralstonia solanacearum species complex</taxon>
    </lineage>
</organism>
<evidence type="ECO:0000313" key="2">
    <source>
        <dbReference type="EMBL" id="CUV62312.1"/>
    </source>
</evidence>
<evidence type="ECO:0000313" key="1">
    <source>
        <dbReference type="EMBL" id="CUV37674.1"/>
    </source>
</evidence>
<dbReference type="AlphaFoldDB" id="A0A0S4VTP4"/>
<sequence length="305" mass="33245">MLDRQADHVAQRLALRGGGVVQQGAGGGQRGRQRLAAEGHQARHAQLLAQAACAGFHVEVPVRQAGAGDVEGDGVERGVIGQHLGGADALEFAVELFGAAFHQPQFAADEVEPGQADQRRGAALARDLRDGEQVVVDLVGQQRRVGQRAGRDHAHDLALDRSLGGGRVADLLADGDRFAQLDQLGQVLLDCVERHAGHADRLAVGGAARGQRDVEQTCGLFGVFEEQFVEVAHPIEDKRMRMRRFQLEVLLHHRRVLANVLSRNYLFYFVFHLQFLCCTGFVADRAFFDRAVHARLRSPTLGDLA</sequence>
<name>A0A0S4VTP4_RALSL</name>
<dbReference type="AntiFam" id="ANF00084">
    <property type="entry name" value="Shadow ORF (opposite mutS)"/>
</dbReference>